<organism evidence="9 10">
    <name type="scientific">Aureobasidium melanogenum</name>
    <name type="common">Aureobasidium pullulans var. melanogenum</name>
    <dbReference type="NCBI Taxonomy" id="46634"/>
    <lineage>
        <taxon>Eukaryota</taxon>
        <taxon>Fungi</taxon>
        <taxon>Dikarya</taxon>
        <taxon>Ascomycota</taxon>
        <taxon>Pezizomycotina</taxon>
        <taxon>Dothideomycetes</taxon>
        <taxon>Dothideomycetidae</taxon>
        <taxon>Dothideales</taxon>
        <taxon>Saccotheciaceae</taxon>
        <taxon>Aureobasidium</taxon>
    </lineage>
</organism>
<dbReference type="EMBL" id="JAHFXF010000075">
    <property type="protein sequence ID" value="KAG9697524.1"/>
    <property type="molecule type" value="Genomic_DNA"/>
</dbReference>
<dbReference type="Proteomes" id="UP000779574">
    <property type="component" value="Unassembled WGS sequence"/>
</dbReference>
<feature type="transmembrane region" description="Helical" evidence="7">
    <location>
        <begin position="165"/>
        <end position="191"/>
    </location>
</feature>
<evidence type="ECO:0000256" key="4">
    <source>
        <dbReference type="ARBA" id="ARBA00023136"/>
    </source>
</evidence>
<evidence type="ECO:0000256" key="6">
    <source>
        <dbReference type="SAM" id="MobiDB-lite"/>
    </source>
</evidence>
<feature type="transmembrane region" description="Helical" evidence="7">
    <location>
        <begin position="12"/>
        <end position="34"/>
    </location>
</feature>
<dbReference type="PANTHER" id="PTHR33048:SF15">
    <property type="entry name" value="INTEGRAL MEMBRANE PROTEIN"/>
    <property type="match status" value="1"/>
</dbReference>
<gene>
    <name evidence="9" type="ORF">KCU76_g2954</name>
</gene>
<dbReference type="OrthoDB" id="3897607at2759"/>
<reference evidence="9" key="2">
    <citation type="submission" date="2021-08" db="EMBL/GenBank/DDBJ databases">
        <authorList>
            <person name="Gostincar C."/>
            <person name="Sun X."/>
            <person name="Song Z."/>
            <person name="Gunde-Cimerman N."/>
        </authorList>
    </citation>
    <scope>NUCLEOTIDE SEQUENCE</scope>
    <source>
        <strain evidence="9">EXF-9911</strain>
    </source>
</reference>
<dbReference type="InterPro" id="IPR052337">
    <property type="entry name" value="SAT4-like"/>
</dbReference>
<sequence length="360" mass="40018">MASDTLEGQCLTLFAITMFFCIVCFVIVTLRCCTRISIKGFGSDDWLMLIGTVFGIMTFITVLCGCKAGLGQHDYDLVEGDYSKIKRALMTFQVLYCASLIFIKSSICVALIRLVISKRLLYTLYAILALSASYGFIAMMTVLLQCKPLKATWDPSAGTCSNQAIIVHISYFVTACSITTDFACAVMPFIIIWKLQMRKRLKFTVAAMLSLGFLASAATIVRIKYLDSYFATHDLAYKVSNVVLWSIIETGIAIIVGSIPSLKPLVKSIPFFGSHHSRSDRKSLNLRNDHQSYALRSTAPHGHKTHISCPNSKDRDKEDGESMKDSLISDPGIILVRSEIQVEEGFRPNTGYKSFKSFTF</sequence>
<evidence type="ECO:0000256" key="1">
    <source>
        <dbReference type="ARBA" id="ARBA00004141"/>
    </source>
</evidence>
<evidence type="ECO:0000313" key="10">
    <source>
        <dbReference type="Proteomes" id="UP000779574"/>
    </source>
</evidence>
<feature type="region of interest" description="Disordered" evidence="6">
    <location>
        <begin position="295"/>
        <end position="326"/>
    </location>
</feature>
<feature type="transmembrane region" description="Helical" evidence="7">
    <location>
        <begin position="124"/>
        <end position="145"/>
    </location>
</feature>
<evidence type="ECO:0000259" key="8">
    <source>
        <dbReference type="Pfam" id="PF20684"/>
    </source>
</evidence>
<comment type="subcellular location">
    <subcellularLocation>
        <location evidence="1">Membrane</location>
        <topology evidence="1">Multi-pass membrane protein</topology>
    </subcellularLocation>
</comment>
<dbReference type="AlphaFoldDB" id="A0A9P8ET00"/>
<feature type="compositionally biased region" description="Basic and acidic residues" evidence="6">
    <location>
        <begin position="312"/>
        <end position="324"/>
    </location>
</feature>
<dbReference type="InterPro" id="IPR049326">
    <property type="entry name" value="Rhodopsin_dom_fungi"/>
</dbReference>
<evidence type="ECO:0000313" key="9">
    <source>
        <dbReference type="EMBL" id="KAG9697524.1"/>
    </source>
</evidence>
<feature type="domain" description="Rhodopsin" evidence="8">
    <location>
        <begin position="30"/>
        <end position="267"/>
    </location>
</feature>
<dbReference type="PANTHER" id="PTHR33048">
    <property type="entry name" value="PTH11-LIKE INTEGRAL MEMBRANE PROTEIN (AFU_ORTHOLOGUE AFUA_5G11245)"/>
    <property type="match status" value="1"/>
</dbReference>
<accession>A0A9P8ET00</accession>
<protein>
    <recommendedName>
        <fullName evidence="8">Rhodopsin domain-containing protein</fullName>
    </recommendedName>
</protein>
<feature type="non-terminal residue" evidence="9">
    <location>
        <position position="1"/>
    </location>
</feature>
<comment type="caution">
    <text evidence="9">The sequence shown here is derived from an EMBL/GenBank/DDBJ whole genome shotgun (WGS) entry which is preliminary data.</text>
</comment>
<name>A0A9P8ET00_AURME</name>
<dbReference type="GO" id="GO:0016020">
    <property type="term" value="C:membrane"/>
    <property type="evidence" value="ECO:0007669"/>
    <property type="project" value="UniProtKB-SubCell"/>
</dbReference>
<keyword evidence="3 7" id="KW-1133">Transmembrane helix</keyword>
<feature type="transmembrane region" description="Helical" evidence="7">
    <location>
        <begin position="203"/>
        <end position="223"/>
    </location>
</feature>
<evidence type="ECO:0000256" key="3">
    <source>
        <dbReference type="ARBA" id="ARBA00022989"/>
    </source>
</evidence>
<keyword evidence="4 7" id="KW-0472">Membrane</keyword>
<comment type="similarity">
    <text evidence="5">Belongs to the SAT4 family.</text>
</comment>
<feature type="transmembrane region" description="Helical" evidence="7">
    <location>
        <begin position="46"/>
        <end position="70"/>
    </location>
</feature>
<evidence type="ECO:0000256" key="2">
    <source>
        <dbReference type="ARBA" id="ARBA00022692"/>
    </source>
</evidence>
<reference evidence="9" key="1">
    <citation type="journal article" date="2021" name="J Fungi (Basel)">
        <title>Virulence traits and population genomics of the black yeast Aureobasidium melanogenum.</title>
        <authorList>
            <person name="Cernosa A."/>
            <person name="Sun X."/>
            <person name="Gostincar C."/>
            <person name="Fang C."/>
            <person name="Gunde-Cimerman N."/>
            <person name="Song Z."/>
        </authorList>
    </citation>
    <scope>NUCLEOTIDE SEQUENCE</scope>
    <source>
        <strain evidence="9">EXF-9911</strain>
    </source>
</reference>
<evidence type="ECO:0000256" key="5">
    <source>
        <dbReference type="ARBA" id="ARBA00038359"/>
    </source>
</evidence>
<dbReference type="Pfam" id="PF20684">
    <property type="entry name" value="Fung_rhodopsin"/>
    <property type="match status" value="1"/>
</dbReference>
<feature type="transmembrane region" description="Helical" evidence="7">
    <location>
        <begin position="243"/>
        <end position="262"/>
    </location>
</feature>
<proteinExistence type="inferred from homology"/>
<keyword evidence="2 7" id="KW-0812">Transmembrane</keyword>
<feature type="transmembrane region" description="Helical" evidence="7">
    <location>
        <begin position="90"/>
        <end position="112"/>
    </location>
</feature>
<evidence type="ECO:0000256" key="7">
    <source>
        <dbReference type="SAM" id="Phobius"/>
    </source>
</evidence>